<name>A0A2I0VH04_9ASPA</name>
<sequence length="68" mass="7750">MRKIRNLLSLLNFKISHIFREGNVCANWLANKGAQLADYEEIDILNLDTSFRGMISVDKAALPHIRHG</sequence>
<protein>
    <recommendedName>
        <fullName evidence="3">RNase H type-1 domain-containing protein</fullName>
    </recommendedName>
</protein>
<evidence type="ECO:0000313" key="1">
    <source>
        <dbReference type="EMBL" id="PKU62685.1"/>
    </source>
</evidence>
<dbReference type="AlphaFoldDB" id="A0A2I0VH04"/>
<gene>
    <name evidence="1" type="ORF">MA16_Dca028238</name>
</gene>
<reference evidence="1 2" key="2">
    <citation type="journal article" date="2017" name="Nature">
        <title>The Apostasia genome and the evolution of orchids.</title>
        <authorList>
            <person name="Zhang G.Q."/>
            <person name="Liu K.W."/>
            <person name="Li Z."/>
            <person name="Lohaus R."/>
            <person name="Hsiao Y.Y."/>
            <person name="Niu S.C."/>
            <person name="Wang J.Y."/>
            <person name="Lin Y.C."/>
            <person name="Xu Q."/>
            <person name="Chen L.J."/>
            <person name="Yoshida K."/>
            <person name="Fujiwara S."/>
            <person name="Wang Z.W."/>
            <person name="Zhang Y.Q."/>
            <person name="Mitsuda N."/>
            <person name="Wang M."/>
            <person name="Liu G.H."/>
            <person name="Pecoraro L."/>
            <person name="Huang H.X."/>
            <person name="Xiao X.J."/>
            <person name="Lin M."/>
            <person name="Wu X.Y."/>
            <person name="Wu W.L."/>
            <person name="Chen Y.Y."/>
            <person name="Chang S.B."/>
            <person name="Sakamoto S."/>
            <person name="Ohme-Takagi M."/>
            <person name="Yagi M."/>
            <person name="Zeng S.J."/>
            <person name="Shen C.Y."/>
            <person name="Yeh C.M."/>
            <person name="Luo Y.B."/>
            <person name="Tsai W.C."/>
            <person name="Van de Peer Y."/>
            <person name="Liu Z.J."/>
        </authorList>
    </citation>
    <scope>NUCLEOTIDE SEQUENCE [LARGE SCALE GENOMIC DNA]</scope>
    <source>
        <tissue evidence="1">The whole plant</tissue>
    </source>
</reference>
<dbReference type="Proteomes" id="UP000233837">
    <property type="component" value="Unassembled WGS sequence"/>
</dbReference>
<proteinExistence type="predicted"/>
<evidence type="ECO:0008006" key="3">
    <source>
        <dbReference type="Google" id="ProtNLM"/>
    </source>
</evidence>
<dbReference type="EMBL" id="KZ504293">
    <property type="protein sequence ID" value="PKU62685.1"/>
    <property type="molecule type" value="Genomic_DNA"/>
</dbReference>
<keyword evidence="2" id="KW-1185">Reference proteome</keyword>
<organism evidence="1 2">
    <name type="scientific">Dendrobium catenatum</name>
    <dbReference type="NCBI Taxonomy" id="906689"/>
    <lineage>
        <taxon>Eukaryota</taxon>
        <taxon>Viridiplantae</taxon>
        <taxon>Streptophyta</taxon>
        <taxon>Embryophyta</taxon>
        <taxon>Tracheophyta</taxon>
        <taxon>Spermatophyta</taxon>
        <taxon>Magnoliopsida</taxon>
        <taxon>Liliopsida</taxon>
        <taxon>Asparagales</taxon>
        <taxon>Orchidaceae</taxon>
        <taxon>Epidendroideae</taxon>
        <taxon>Malaxideae</taxon>
        <taxon>Dendrobiinae</taxon>
        <taxon>Dendrobium</taxon>
    </lineage>
</organism>
<accession>A0A2I0VH04</accession>
<reference evidence="1 2" key="1">
    <citation type="journal article" date="2016" name="Sci. Rep.">
        <title>The Dendrobium catenatum Lindl. genome sequence provides insights into polysaccharide synthase, floral development and adaptive evolution.</title>
        <authorList>
            <person name="Zhang G.Q."/>
            <person name="Xu Q."/>
            <person name="Bian C."/>
            <person name="Tsai W.C."/>
            <person name="Yeh C.M."/>
            <person name="Liu K.W."/>
            <person name="Yoshida K."/>
            <person name="Zhang L.S."/>
            <person name="Chang S.B."/>
            <person name="Chen F."/>
            <person name="Shi Y."/>
            <person name="Su Y.Y."/>
            <person name="Zhang Y.Q."/>
            <person name="Chen L.J."/>
            <person name="Yin Y."/>
            <person name="Lin M."/>
            <person name="Huang H."/>
            <person name="Deng H."/>
            <person name="Wang Z.W."/>
            <person name="Zhu S.L."/>
            <person name="Zhao X."/>
            <person name="Deng C."/>
            <person name="Niu S.C."/>
            <person name="Huang J."/>
            <person name="Wang M."/>
            <person name="Liu G.H."/>
            <person name="Yang H.J."/>
            <person name="Xiao X.J."/>
            <person name="Hsiao Y.Y."/>
            <person name="Wu W.L."/>
            <person name="Chen Y.Y."/>
            <person name="Mitsuda N."/>
            <person name="Ohme-Takagi M."/>
            <person name="Luo Y.B."/>
            <person name="Van de Peer Y."/>
            <person name="Liu Z.J."/>
        </authorList>
    </citation>
    <scope>NUCLEOTIDE SEQUENCE [LARGE SCALE GENOMIC DNA]</scope>
    <source>
        <tissue evidence="1">The whole plant</tissue>
    </source>
</reference>
<evidence type="ECO:0000313" key="2">
    <source>
        <dbReference type="Proteomes" id="UP000233837"/>
    </source>
</evidence>